<accession>A0AAW2BVS0</accession>
<dbReference type="EMBL" id="JAZDWU010000010">
    <property type="protein sequence ID" value="KAK9988979.1"/>
    <property type="molecule type" value="Genomic_DNA"/>
</dbReference>
<dbReference type="PANTHER" id="PTHR23222">
    <property type="entry name" value="PROHIBITIN"/>
    <property type="match status" value="1"/>
</dbReference>
<dbReference type="Proteomes" id="UP001459277">
    <property type="component" value="Unassembled WGS sequence"/>
</dbReference>
<comment type="caution">
    <text evidence="4">The sequence shown here is derived from an EMBL/GenBank/DDBJ whole genome shotgun (WGS) entry which is preliminary data.</text>
</comment>
<dbReference type="AlphaFoldDB" id="A0AAW2BVS0"/>
<name>A0AAW2BVS0_9ROSI</name>
<organism evidence="4 5">
    <name type="scientific">Lithocarpus litseifolius</name>
    <dbReference type="NCBI Taxonomy" id="425828"/>
    <lineage>
        <taxon>Eukaryota</taxon>
        <taxon>Viridiplantae</taxon>
        <taxon>Streptophyta</taxon>
        <taxon>Embryophyta</taxon>
        <taxon>Tracheophyta</taxon>
        <taxon>Spermatophyta</taxon>
        <taxon>Magnoliopsida</taxon>
        <taxon>eudicotyledons</taxon>
        <taxon>Gunneridae</taxon>
        <taxon>Pentapetalae</taxon>
        <taxon>rosids</taxon>
        <taxon>fabids</taxon>
        <taxon>Fagales</taxon>
        <taxon>Fagaceae</taxon>
        <taxon>Lithocarpus</taxon>
    </lineage>
</organism>
<evidence type="ECO:0000313" key="5">
    <source>
        <dbReference type="Proteomes" id="UP001459277"/>
    </source>
</evidence>
<evidence type="ECO:0000256" key="1">
    <source>
        <dbReference type="ARBA" id="ARBA00004606"/>
    </source>
</evidence>
<dbReference type="GO" id="GO:0005743">
    <property type="term" value="C:mitochondrial inner membrane"/>
    <property type="evidence" value="ECO:0007669"/>
    <property type="project" value="UniProtKB-SubCell"/>
</dbReference>
<dbReference type="PANTHER" id="PTHR23222:SF0">
    <property type="entry name" value="PROHIBITIN 1"/>
    <property type="match status" value="1"/>
</dbReference>
<sequence length="103" mass="11276">MRLCCPLFGTGTSFSSPFLRMAPLEHKGLEYDEKVLPSIGNEVLKAVVAQFNTDQLLTECSQVLALVQSGLTERTKNFNIVLDDVAITHLSYLDLSSSGTRSP</sequence>
<keyword evidence="3" id="KW-0496">Mitochondrion</keyword>
<protein>
    <recommendedName>
        <fullName evidence="3">Prohibitin</fullName>
    </recommendedName>
</protein>
<dbReference type="InterPro" id="IPR036013">
    <property type="entry name" value="Band_7/SPFH_dom_sf"/>
</dbReference>
<comment type="subcellular location">
    <subcellularLocation>
        <location evidence="1">Membrane</location>
        <topology evidence="1">Single-pass type II membrane protein</topology>
    </subcellularLocation>
    <subcellularLocation>
        <location evidence="3">Mitochondrion inner membrane</location>
    </subcellularLocation>
</comment>
<evidence type="ECO:0000313" key="4">
    <source>
        <dbReference type="EMBL" id="KAK9988979.1"/>
    </source>
</evidence>
<dbReference type="GO" id="GO:0007005">
    <property type="term" value="P:mitochondrion organization"/>
    <property type="evidence" value="ECO:0007669"/>
    <property type="project" value="TreeGrafter"/>
</dbReference>
<comment type="similarity">
    <text evidence="2 3">Belongs to the prohibitin family.</text>
</comment>
<keyword evidence="5" id="KW-1185">Reference proteome</keyword>
<evidence type="ECO:0000256" key="3">
    <source>
        <dbReference type="RuleBase" id="RU366048"/>
    </source>
</evidence>
<proteinExistence type="inferred from homology"/>
<dbReference type="SUPFAM" id="SSF117892">
    <property type="entry name" value="Band 7/SPFH domain"/>
    <property type="match status" value="1"/>
</dbReference>
<keyword evidence="3" id="KW-0472">Membrane</keyword>
<reference evidence="4 5" key="1">
    <citation type="submission" date="2024-01" db="EMBL/GenBank/DDBJ databases">
        <title>A telomere-to-telomere, gap-free genome of sweet tea (Lithocarpus litseifolius).</title>
        <authorList>
            <person name="Zhou J."/>
        </authorList>
    </citation>
    <scope>NUCLEOTIDE SEQUENCE [LARGE SCALE GENOMIC DNA]</scope>
    <source>
        <strain evidence="4">Zhou-2022a</strain>
        <tissue evidence="4">Leaf</tissue>
    </source>
</reference>
<keyword evidence="3" id="KW-0999">Mitochondrion inner membrane</keyword>
<evidence type="ECO:0000256" key="2">
    <source>
        <dbReference type="ARBA" id="ARBA00009658"/>
    </source>
</evidence>
<gene>
    <name evidence="4" type="ORF">SO802_029218</name>
</gene>
<dbReference type="PRINTS" id="PR00679">
    <property type="entry name" value="PROHIBITIN"/>
</dbReference>
<dbReference type="InterPro" id="IPR000163">
    <property type="entry name" value="Prohibitin"/>
</dbReference>